<dbReference type="InterPro" id="IPR010982">
    <property type="entry name" value="Lambda_DNA-bd_dom_sf"/>
</dbReference>
<reference evidence="2" key="2">
    <citation type="submission" date="2014-06" db="EMBL/GenBank/DDBJ databases">
        <authorList>
            <person name="Foray V.V."/>
        </authorList>
    </citation>
    <scope>NUCLEOTIDE SEQUENCE</scope>
    <source>
        <strain evidence="2">CWBI-2.3</strain>
    </source>
</reference>
<dbReference type="InterPro" id="IPR001387">
    <property type="entry name" value="Cro/C1-type_HTH"/>
</dbReference>
<dbReference type="EMBL" id="CP050855">
    <property type="protein sequence ID" value="QLH62907.1"/>
    <property type="molecule type" value="Genomic_DNA"/>
</dbReference>
<dbReference type="AlphaFoldDB" id="A0A068Z1W6"/>
<evidence type="ECO:0000313" key="3">
    <source>
        <dbReference type="EMBL" id="QLH62907.1"/>
    </source>
</evidence>
<accession>A0A068Z1W6</accession>
<dbReference type="EMBL" id="CP050855">
    <property type="protein sequence ID" value="QLH62904.1"/>
    <property type="molecule type" value="Genomic_DNA"/>
</dbReference>
<evidence type="ECO:0000259" key="1">
    <source>
        <dbReference type="PROSITE" id="PS50943"/>
    </source>
</evidence>
<reference evidence="2" key="3">
    <citation type="submission" date="2020-04" db="EMBL/GenBank/DDBJ databases">
        <title>Genomic Insight into Nascent Stage of Mutualistic Insect Bacterial Symbioses through the Bacterial Symbiont Serratia symbiotica.</title>
        <authorList>
            <person name="Renoz F."/>
            <person name="Foray V."/>
            <person name="Ambroise J."/>
            <person name="Baa-Puyoulet P."/>
            <person name="Bearzatto B."/>
            <person name="Mendez G.L."/>
            <person name="Vanderpoorten A."/>
            <person name="Mahillon J."/>
            <person name="Gala J.-L."/>
            <person name="Calevro F."/>
            <person name="Hance T."/>
        </authorList>
    </citation>
    <scope>NUCLEOTIDE SEQUENCE</scope>
    <source>
        <strain evidence="2">CWBI-2.3</strain>
    </source>
</reference>
<dbReference type="Proteomes" id="UP000042738">
    <property type="component" value="Chromosome"/>
</dbReference>
<dbReference type="GeneID" id="93736470"/>
<reference evidence="2 4" key="1">
    <citation type="journal article" date="2014" name="Genome Announc.">
        <title>Whole-Genome Sequence of Serratia symbiotica Strain CWBI-2.3T, a Free-Living Symbiont of the Black Bean Aphid Aphis fabae.</title>
        <authorList>
            <person name="Foray V."/>
            <person name="Grigorescu A.S."/>
            <person name="Sabri A."/>
            <person name="Haubruge E."/>
            <person name="Lognay G."/>
            <person name="Francis F."/>
            <person name="Fauconnier M.L."/>
            <person name="Hance T."/>
            <person name="Thonart P."/>
        </authorList>
    </citation>
    <scope>NUCLEOTIDE SEQUENCE [LARGE SCALE GENOMIC DNA]</scope>
    <source>
        <strain evidence="2">CWBI-2.3</strain>
    </source>
</reference>
<dbReference type="RefSeq" id="WP_040265083.1">
    <property type="nucleotide sequence ID" value="NZ_CAXKXZ010000117.1"/>
</dbReference>
<gene>
    <name evidence="2" type="ORF">SYMBAF_08140</name>
    <name evidence="3" type="ORF">SYMBAF_08170</name>
</gene>
<dbReference type="GO" id="GO:0003677">
    <property type="term" value="F:DNA binding"/>
    <property type="evidence" value="ECO:0007669"/>
    <property type="project" value="InterPro"/>
</dbReference>
<dbReference type="SMART" id="SM00530">
    <property type="entry name" value="HTH_XRE"/>
    <property type="match status" value="1"/>
</dbReference>
<proteinExistence type="predicted"/>
<evidence type="ECO:0000313" key="4">
    <source>
        <dbReference type="Proteomes" id="UP000042738"/>
    </source>
</evidence>
<sequence length="201" mass="22590">MFGKEKSNLLRSNLEHLLNSKGETQVSISESTGLNRTTIFKILDGRVTCVQKQTLRKISDFFGVTMYELQNVDIATVEKINASISVYGNMNAAALPIIPLTSFIEQVNSGRSIGELTLSWPLTYYYGQGPNLIAVLIDKNLPARYQNGDIIIIRKGVYKSTNMKLLFKKSSGFFINVHMNVDELETEIMILGDILEERYGK</sequence>
<organism evidence="2 4">
    <name type="scientific">Serratia symbiotica</name>
    <dbReference type="NCBI Taxonomy" id="138074"/>
    <lineage>
        <taxon>Bacteria</taxon>
        <taxon>Pseudomonadati</taxon>
        <taxon>Pseudomonadota</taxon>
        <taxon>Gammaproteobacteria</taxon>
        <taxon>Enterobacterales</taxon>
        <taxon>Yersiniaceae</taxon>
        <taxon>Serratia</taxon>
    </lineage>
</organism>
<dbReference type="PROSITE" id="PS50943">
    <property type="entry name" value="HTH_CROC1"/>
    <property type="match status" value="1"/>
</dbReference>
<protein>
    <submittedName>
        <fullName evidence="2">Helix-turn-helix transcriptional regulator</fullName>
    </submittedName>
</protein>
<dbReference type="SUPFAM" id="SSF47413">
    <property type="entry name" value="lambda repressor-like DNA-binding domains"/>
    <property type="match status" value="1"/>
</dbReference>
<feature type="domain" description="HTH cro/C1-type" evidence="1">
    <location>
        <begin position="14"/>
        <end position="69"/>
    </location>
</feature>
<name>A0A068Z1W6_9GAMM</name>
<dbReference type="Gene3D" id="1.10.260.40">
    <property type="entry name" value="lambda repressor-like DNA-binding domains"/>
    <property type="match status" value="1"/>
</dbReference>
<evidence type="ECO:0000313" key="2">
    <source>
        <dbReference type="EMBL" id="QLH62904.1"/>
    </source>
</evidence>
<dbReference type="STRING" id="138074.SYMBAF_20354"/>